<feature type="non-terminal residue" evidence="1">
    <location>
        <position position="1"/>
    </location>
</feature>
<accession>T1A985</accession>
<sequence length="96" mass="10886">NMIMNRPSEESHAEIRLTFDADGDNYNVVRKISAKQGSEARIEKNGSYLQAQSERVTETVEELLRLDYDTFSRAYIPSRTGLNISLTYRKANGRGA</sequence>
<evidence type="ECO:0000313" key="1">
    <source>
        <dbReference type="EMBL" id="EQD53383.1"/>
    </source>
</evidence>
<protein>
    <submittedName>
        <fullName evidence="1">SMC domain protein</fullName>
    </submittedName>
</protein>
<dbReference type="AlphaFoldDB" id="T1A985"/>
<dbReference type="Gene3D" id="3.40.50.300">
    <property type="entry name" value="P-loop containing nucleotide triphosphate hydrolases"/>
    <property type="match status" value="1"/>
</dbReference>
<name>T1A985_9ZZZZ</name>
<dbReference type="EMBL" id="AUZX01009006">
    <property type="protein sequence ID" value="EQD53383.1"/>
    <property type="molecule type" value="Genomic_DNA"/>
</dbReference>
<dbReference type="InterPro" id="IPR027417">
    <property type="entry name" value="P-loop_NTPase"/>
</dbReference>
<organism evidence="1">
    <name type="scientific">mine drainage metagenome</name>
    <dbReference type="NCBI Taxonomy" id="410659"/>
    <lineage>
        <taxon>unclassified sequences</taxon>
        <taxon>metagenomes</taxon>
        <taxon>ecological metagenomes</taxon>
    </lineage>
</organism>
<reference evidence="1" key="1">
    <citation type="submission" date="2013-08" db="EMBL/GenBank/DDBJ databases">
        <authorList>
            <person name="Mendez C."/>
            <person name="Richter M."/>
            <person name="Ferrer M."/>
            <person name="Sanchez J."/>
        </authorList>
    </citation>
    <scope>NUCLEOTIDE SEQUENCE</scope>
</reference>
<proteinExistence type="predicted"/>
<comment type="caution">
    <text evidence="1">The sequence shown here is derived from an EMBL/GenBank/DDBJ whole genome shotgun (WGS) entry which is preliminary data.</text>
</comment>
<gene>
    <name evidence="1" type="ORF">B1A_12400</name>
</gene>
<reference evidence="1" key="2">
    <citation type="journal article" date="2014" name="ISME J.">
        <title>Microbial stratification in low pH oxic and suboxic macroscopic growths along an acid mine drainage.</title>
        <authorList>
            <person name="Mendez-Garcia C."/>
            <person name="Mesa V."/>
            <person name="Sprenger R.R."/>
            <person name="Richter M."/>
            <person name="Diez M.S."/>
            <person name="Solano J."/>
            <person name="Bargiela R."/>
            <person name="Golyshina O.V."/>
            <person name="Manteca A."/>
            <person name="Ramos J.L."/>
            <person name="Gallego J.R."/>
            <person name="Llorente I."/>
            <person name="Martins Dos Santos V.A."/>
            <person name="Jensen O.N."/>
            <person name="Pelaez A.I."/>
            <person name="Sanchez J."/>
            <person name="Ferrer M."/>
        </authorList>
    </citation>
    <scope>NUCLEOTIDE SEQUENCE</scope>
</reference>